<gene>
    <name evidence="8" type="ORF">CBM15_02485</name>
</gene>
<evidence type="ECO:0000313" key="8">
    <source>
        <dbReference type="EMBL" id="OUZ40994.1"/>
    </source>
</evidence>
<dbReference type="InterPro" id="IPR010809">
    <property type="entry name" value="FliD_C"/>
</dbReference>
<keyword evidence="4 5" id="KW-0975">Bacterial flagellum</keyword>
<dbReference type="EMBL" id="NHNT01000001">
    <property type="protein sequence ID" value="OUZ40994.1"/>
    <property type="molecule type" value="Genomic_DNA"/>
</dbReference>
<comment type="caution">
    <text evidence="8">The sequence shown here is derived from an EMBL/GenBank/DDBJ whole genome shotgun (WGS) entry which is preliminary data.</text>
</comment>
<name>A0ABX3ZMP8_9BACL</name>
<evidence type="ECO:0000256" key="5">
    <source>
        <dbReference type="RuleBase" id="RU362066"/>
    </source>
</evidence>
<dbReference type="PANTHER" id="PTHR30288">
    <property type="entry name" value="FLAGELLAR CAP/ASSEMBLY PROTEIN FLID"/>
    <property type="match status" value="1"/>
</dbReference>
<dbReference type="PANTHER" id="PTHR30288:SF0">
    <property type="entry name" value="FLAGELLAR HOOK-ASSOCIATED PROTEIN 2"/>
    <property type="match status" value="1"/>
</dbReference>
<dbReference type="InterPro" id="IPR040026">
    <property type="entry name" value="FliD"/>
</dbReference>
<feature type="domain" description="Flagellar hook-associated protein 2 C-terminal" evidence="7">
    <location>
        <begin position="407"/>
        <end position="675"/>
    </location>
</feature>
<dbReference type="Pfam" id="PF02465">
    <property type="entry name" value="FliD_N"/>
    <property type="match status" value="1"/>
</dbReference>
<dbReference type="Proteomes" id="UP000196594">
    <property type="component" value="Unassembled WGS sequence"/>
</dbReference>
<evidence type="ECO:0000256" key="2">
    <source>
        <dbReference type="ARBA" id="ARBA00011255"/>
    </source>
</evidence>
<reference evidence="8 9" key="1">
    <citation type="journal article" date="2017" name="Int. J. Syst. Evol. Microbiol.">
        <title>Solibacillus kalamii sp. nov., isolated from a high-efficiency particulate arrestance filter system used in the International Space Station.</title>
        <authorList>
            <person name="Checinska Sielaff A."/>
            <person name="Kumar R.M."/>
            <person name="Pal D."/>
            <person name="Mayilraj S."/>
            <person name="Venkateswaran K."/>
        </authorList>
    </citation>
    <scope>NUCLEOTIDE SEQUENCE [LARGE SCALE GENOMIC DNA]</scope>
    <source>
        <strain evidence="8 9">ISSFR-015</strain>
    </source>
</reference>
<comment type="similarity">
    <text evidence="1 5">Belongs to the FliD family.</text>
</comment>
<dbReference type="InterPro" id="IPR003481">
    <property type="entry name" value="FliD_N"/>
</dbReference>
<accession>A0ABX3ZMP8</accession>
<evidence type="ECO:0000256" key="3">
    <source>
        <dbReference type="ARBA" id="ARBA00023054"/>
    </source>
</evidence>
<keyword evidence="5" id="KW-0964">Secreted</keyword>
<keyword evidence="9" id="KW-1185">Reference proteome</keyword>
<comment type="subcellular location">
    <subcellularLocation>
        <location evidence="5">Secreted</location>
    </subcellularLocation>
    <subcellularLocation>
        <location evidence="5">Bacterial flagellum</location>
    </subcellularLocation>
</comment>
<feature type="coiled-coil region" evidence="5">
    <location>
        <begin position="604"/>
        <end position="658"/>
    </location>
</feature>
<proteinExistence type="inferred from homology"/>
<evidence type="ECO:0000256" key="1">
    <source>
        <dbReference type="ARBA" id="ARBA00009764"/>
    </source>
</evidence>
<dbReference type="Pfam" id="PF07196">
    <property type="entry name" value="Flagellin_IN"/>
    <property type="match status" value="1"/>
</dbReference>
<protein>
    <recommendedName>
        <fullName evidence="5">Flagellar hook-associated protein 2</fullName>
        <shortName evidence="5">HAP2</shortName>
    </recommendedName>
    <alternativeName>
        <fullName evidence="5">Flagellar cap protein</fullName>
    </alternativeName>
</protein>
<sequence length="685" mass="74803">MRIGGLASGMDIDTLVEKLMVAERMPMDKLEQQKQIYEWQRDAYRDVNKKMTTLDNYIADNFILKSLNTKTATSSNSDLVSAVATGTASGSLTIEGVSQLAKAARGIGEQVNATSSTKLSSLFESGKMPKMFTLNAIDTQGKLGEAVSIGIDENTTVGELITKINGSNAGVSAIFENGRLSLTAKNTGKEVNGGAAMTTDENGSELFAKLGLSKVVTEAGQNAMFQVNGIATERTTNAFSINGYNITLKSIFNEGATLTKAAQDSLDFTKKRLDSTLKTLASTYNVTLDESGTLEEQISIVRTKIESKISEHGKSVENATELLTEANKLLVDGKTAEEVYKPLSKEAKAILDTDMGYSELSDDQKAMFTSTLTEDDFNALKEVHTHTAVLEAASVKLKNAEAAKTSLDTSETNYKTAEKTVEDLKNTPPTTTVTTGAVTMTSSVNVDEIINKVKEFVATYNGFIKDLTDQTKQAKYRDFKPLTALQKKEMETKEIEQWEERAKSGLLKSDSILTSGLSSLRGLVYQTNHAVTNQKYNALFTIGIGTSKDYNSGGTLEIDETKLRKALEEDPDAVVQLLTMSGEKSATVTKADGTTVQSDTRGFMRKIRDEMDAMEKKIDERAGRGSMADTQYTLGKYLRNVNQSLDAWQDKLTAIESRYWKQFGAMESMINKANSQSASLMSQYY</sequence>
<feature type="domain" description="Flagellar hook-associated protein 2 N-terminal" evidence="6">
    <location>
        <begin position="8"/>
        <end position="103"/>
    </location>
</feature>
<evidence type="ECO:0000313" key="9">
    <source>
        <dbReference type="Proteomes" id="UP000196594"/>
    </source>
</evidence>
<evidence type="ECO:0000256" key="4">
    <source>
        <dbReference type="ARBA" id="ARBA00023143"/>
    </source>
</evidence>
<keyword evidence="3 5" id="KW-0175">Coiled coil</keyword>
<evidence type="ECO:0000259" key="7">
    <source>
        <dbReference type="Pfam" id="PF07195"/>
    </source>
</evidence>
<comment type="function">
    <text evidence="5">Required for morphogenesis and for the elongation of the flagellar filament by facilitating polymerization of the flagellin monomers at the tip of growing filament. Forms a capping structure, which prevents flagellin subunits (transported through the central channel of the flagellum) from leaking out without polymerization at the distal end.</text>
</comment>
<comment type="subunit">
    <text evidence="2 5">Homopentamer.</text>
</comment>
<organism evidence="8 9">
    <name type="scientific">Solibacillus kalamii</name>
    <dbReference type="NCBI Taxonomy" id="1748298"/>
    <lineage>
        <taxon>Bacteria</taxon>
        <taxon>Bacillati</taxon>
        <taxon>Bacillota</taxon>
        <taxon>Bacilli</taxon>
        <taxon>Bacillales</taxon>
        <taxon>Caryophanaceae</taxon>
        <taxon>Solibacillus</taxon>
    </lineage>
</organism>
<dbReference type="Pfam" id="PF07195">
    <property type="entry name" value="FliD_C"/>
    <property type="match status" value="1"/>
</dbReference>
<evidence type="ECO:0000259" key="6">
    <source>
        <dbReference type="Pfam" id="PF02465"/>
    </source>
</evidence>
<dbReference type="InterPro" id="IPR010810">
    <property type="entry name" value="Flagellin_hook_IN_motif"/>
</dbReference>